<sequence>MGRQPPYGGHTNPATPDDGRRALHVWVRRPGYNGEEQLPGLLLMWRPGRTRSGASRWEGWVVFAATGHPEGGGPVLRQEWIEAAAISLRQ</sequence>
<protein>
    <submittedName>
        <fullName evidence="2">Uncharacterized protein</fullName>
    </submittedName>
</protein>
<accession>A0ABT9NQP6</accession>
<dbReference type="EMBL" id="JAUSQM010000001">
    <property type="protein sequence ID" value="MDP9822757.1"/>
    <property type="molecule type" value="Genomic_DNA"/>
</dbReference>
<evidence type="ECO:0000313" key="2">
    <source>
        <dbReference type="EMBL" id="MDP9822757.1"/>
    </source>
</evidence>
<comment type="caution">
    <text evidence="2">The sequence shown here is derived from an EMBL/GenBank/DDBJ whole genome shotgun (WGS) entry which is preliminary data.</text>
</comment>
<feature type="region of interest" description="Disordered" evidence="1">
    <location>
        <begin position="1"/>
        <end position="20"/>
    </location>
</feature>
<dbReference type="RefSeq" id="WP_068117090.1">
    <property type="nucleotide sequence ID" value="NZ_CCXJ01000066.1"/>
</dbReference>
<gene>
    <name evidence="2" type="ORF">J2S59_002566</name>
</gene>
<reference evidence="2 3" key="1">
    <citation type="submission" date="2023-07" db="EMBL/GenBank/DDBJ databases">
        <title>Sequencing the genomes of 1000 actinobacteria strains.</title>
        <authorList>
            <person name="Klenk H.-P."/>
        </authorList>
    </citation>
    <scope>NUCLEOTIDE SEQUENCE [LARGE SCALE GENOMIC DNA]</scope>
    <source>
        <strain evidence="2 3">GD13</strain>
    </source>
</reference>
<evidence type="ECO:0000313" key="3">
    <source>
        <dbReference type="Proteomes" id="UP001240447"/>
    </source>
</evidence>
<dbReference type="Proteomes" id="UP001240447">
    <property type="component" value="Unassembled WGS sequence"/>
</dbReference>
<proteinExistence type="predicted"/>
<organism evidence="2 3">
    <name type="scientific">Nocardioides massiliensis</name>
    <dbReference type="NCBI Taxonomy" id="1325935"/>
    <lineage>
        <taxon>Bacteria</taxon>
        <taxon>Bacillati</taxon>
        <taxon>Actinomycetota</taxon>
        <taxon>Actinomycetes</taxon>
        <taxon>Propionibacteriales</taxon>
        <taxon>Nocardioidaceae</taxon>
        <taxon>Nocardioides</taxon>
    </lineage>
</organism>
<keyword evidence="3" id="KW-1185">Reference proteome</keyword>
<name>A0ABT9NQP6_9ACTN</name>
<evidence type="ECO:0000256" key="1">
    <source>
        <dbReference type="SAM" id="MobiDB-lite"/>
    </source>
</evidence>